<gene>
    <name evidence="10" type="ORF">FSB73_19350</name>
</gene>
<dbReference type="InterPro" id="IPR006710">
    <property type="entry name" value="Glyco_hydro_43"/>
</dbReference>
<comment type="similarity">
    <text evidence="1 8">Belongs to the glycosyl hydrolase 43 family.</text>
</comment>
<dbReference type="PANTHER" id="PTHR43772:SF2">
    <property type="entry name" value="PUTATIVE (AFU_ORTHOLOGUE AFUA_2G04480)-RELATED"/>
    <property type="match status" value="1"/>
</dbReference>
<evidence type="ECO:0000256" key="8">
    <source>
        <dbReference type="RuleBase" id="RU361187"/>
    </source>
</evidence>
<keyword evidence="3 8" id="KW-0378">Hydrolase</keyword>
<feature type="chain" id="PRO_5022922093" evidence="9">
    <location>
        <begin position="26"/>
        <end position="389"/>
    </location>
</feature>
<evidence type="ECO:0000256" key="7">
    <source>
        <dbReference type="PIRSR" id="PIRSR606710-2"/>
    </source>
</evidence>
<sequence length="389" mass="42873">MAIKTARFLVVSILTLGALPMDSMASTDHFNTPGSAEVILSQKAKVQQKEPGDTLTIADPTIFPYGGKYYLIGTSGDHSVSRGFKAFASKDLLHWHRVTMPNQPNYLVLDSAQSFGNKGFWAPQLLLPPGTGKNKAAPKKVLMAYTANEQIAIAASINGIKGPFTQKTQNTDSQTSKTGNGFTKLFTDGFKHIDPFIFTDPVTGKHYIYYVKLDKGNNIYVSELKLDHEGSILVQKGTERPCIHATAHWENTAGSSWPVTEGPTVLYHNGYYYLFYSANDFRNVDYAVGYATSKSPVGPWVKSTDSPLISRSLTGLNGTGHGDVFQDKNGQFYYVFHAHNGPQSVGPRKTFLIGFAFTQNINAGQPDKIQMDFSSVHPLLVTKEKQWEK</sequence>
<dbReference type="AlphaFoldDB" id="A0A5B8VQG6"/>
<name>A0A5B8VQG6_9BACT</name>
<keyword evidence="11" id="KW-1185">Reference proteome</keyword>
<dbReference type="PANTHER" id="PTHR43772">
    <property type="entry name" value="ENDO-1,4-BETA-XYLANASE"/>
    <property type="match status" value="1"/>
</dbReference>
<feature type="active site" description="Proton donor" evidence="6">
    <location>
        <position position="261"/>
    </location>
</feature>
<dbReference type="GO" id="GO:0004553">
    <property type="term" value="F:hydrolase activity, hydrolyzing O-glycosyl compounds"/>
    <property type="evidence" value="ECO:0007669"/>
    <property type="project" value="InterPro"/>
</dbReference>
<keyword evidence="2" id="KW-0858">Xylan degradation</keyword>
<dbReference type="EMBL" id="CP042434">
    <property type="protein sequence ID" value="QEC73493.1"/>
    <property type="molecule type" value="Genomic_DNA"/>
</dbReference>
<keyword evidence="2" id="KW-0624">Polysaccharide degradation</keyword>
<proteinExistence type="inferred from homology"/>
<dbReference type="OrthoDB" id="9801455at2"/>
<evidence type="ECO:0000256" key="6">
    <source>
        <dbReference type="PIRSR" id="PIRSR606710-1"/>
    </source>
</evidence>
<accession>A0A5B8VQG6</accession>
<dbReference type="InterPro" id="IPR023296">
    <property type="entry name" value="Glyco_hydro_beta-prop_sf"/>
</dbReference>
<dbReference type="SUPFAM" id="SSF75005">
    <property type="entry name" value="Arabinanase/levansucrase/invertase"/>
    <property type="match status" value="1"/>
</dbReference>
<dbReference type="Proteomes" id="UP000321291">
    <property type="component" value="Chromosome"/>
</dbReference>
<feature type="active site" description="Proton acceptor" evidence="6">
    <location>
        <position position="59"/>
    </location>
</feature>
<dbReference type="InterPro" id="IPR052176">
    <property type="entry name" value="Glycosyl_Hydrlase_43_Enz"/>
</dbReference>
<evidence type="ECO:0000256" key="4">
    <source>
        <dbReference type="ARBA" id="ARBA00023277"/>
    </source>
</evidence>
<dbReference type="CDD" id="cd08991">
    <property type="entry name" value="GH43_HoAraf43-like"/>
    <property type="match status" value="1"/>
</dbReference>
<evidence type="ECO:0000313" key="11">
    <source>
        <dbReference type="Proteomes" id="UP000321291"/>
    </source>
</evidence>
<dbReference type="GO" id="GO:0045493">
    <property type="term" value="P:xylan catabolic process"/>
    <property type="evidence" value="ECO:0007669"/>
    <property type="project" value="UniProtKB-KW"/>
</dbReference>
<evidence type="ECO:0000256" key="2">
    <source>
        <dbReference type="ARBA" id="ARBA00022651"/>
    </source>
</evidence>
<evidence type="ECO:0000256" key="1">
    <source>
        <dbReference type="ARBA" id="ARBA00009865"/>
    </source>
</evidence>
<evidence type="ECO:0000256" key="9">
    <source>
        <dbReference type="SAM" id="SignalP"/>
    </source>
</evidence>
<feature type="site" description="Important for catalytic activity, responsible for pKa modulation of the active site Glu and correct orientation of both the proton donor and substrate" evidence="7">
    <location>
        <position position="194"/>
    </location>
</feature>
<keyword evidence="5 8" id="KW-0326">Glycosidase</keyword>
<evidence type="ECO:0000256" key="3">
    <source>
        <dbReference type="ARBA" id="ARBA00022801"/>
    </source>
</evidence>
<dbReference type="KEGG" id="agi:FSB73_19350"/>
<keyword evidence="4" id="KW-0119">Carbohydrate metabolism</keyword>
<dbReference type="Pfam" id="PF04616">
    <property type="entry name" value="Glyco_hydro_43"/>
    <property type="match status" value="1"/>
</dbReference>
<organism evidence="10 11">
    <name type="scientific">Arachidicoccus ginsenosidivorans</name>
    <dbReference type="NCBI Taxonomy" id="496057"/>
    <lineage>
        <taxon>Bacteria</taxon>
        <taxon>Pseudomonadati</taxon>
        <taxon>Bacteroidota</taxon>
        <taxon>Chitinophagia</taxon>
        <taxon>Chitinophagales</taxon>
        <taxon>Chitinophagaceae</taxon>
        <taxon>Arachidicoccus</taxon>
    </lineage>
</organism>
<dbReference type="RefSeq" id="WP_146785987.1">
    <property type="nucleotide sequence ID" value="NZ_CP042434.1"/>
</dbReference>
<evidence type="ECO:0000313" key="10">
    <source>
        <dbReference type="EMBL" id="QEC73493.1"/>
    </source>
</evidence>
<reference evidence="10 11" key="1">
    <citation type="journal article" date="2017" name="Int. J. Syst. Evol. Microbiol.">
        <title>Arachidicoccus ginsenosidivorans sp. nov., with ginsenoside-converting activity isolated from ginseng cultivating soil.</title>
        <authorList>
            <person name="Siddiqi M.Z."/>
            <person name="Aslam Z."/>
            <person name="Im W.T."/>
        </authorList>
    </citation>
    <scope>NUCLEOTIDE SEQUENCE [LARGE SCALE GENOMIC DNA]</scope>
    <source>
        <strain evidence="10 11">Gsoil 809</strain>
    </source>
</reference>
<protein>
    <submittedName>
        <fullName evidence="10">Family 43 glycosylhydrolase</fullName>
    </submittedName>
</protein>
<feature type="signal peptide" evidence="9">
    <location>
        <begin position="1"/>
        <end position="25"/>
    </location>
</feature>
<keyword evidence="9" id="KW-0732">Signal</keyword>
<dbReference type="Gene3D" id="2.115.10.20">
    <property type="entry name" value="Glycosyl hydrolase domain, family 43"/>
    <property type="match status" value="1"/>
</dbReference>
<evidence type="ECO:0000256" key="5">
    <source>
        <dbReference type="ARBA" id="ARBA00023295"/>
    </source>
</evidence>